<name>A0A3Q8XS21_9HYPH</name>
<proteinExistence type="predicted"/>
<dbReference type="InterPro" id="IPR035919">
    <property type="entry name" value="EAL_sf"/>
</dbReference>
<gene>
    <name evidence="3" type="ORF">D5400_17400</name>
</gene>
<dbReference type="Proteomes" id="UP000268192">
    <property type="component" value="Chromosome"/>
</dbReference>
<feature type="domain" description="GGDEF" evidence="2">
    <location>
        <begin position="112"/>
        <end position="243"/>
    </location>
</feature>
<dbReference type="CDD" id="cd01949">
    <property type="entry name" value="GGDEF"/>
    <property type="match status" value="1"/>
</dbReference>
<dbReference type="AlphaFoldDB" id="A0A3Q8XS21"/>
<accession>A0A3Q8XS21</accession>
<dbReference type="InterPro" id="IPR043128">
    <property type="entry name" value="Rev_trsase/Diguanyl_cyclase"/>
</dbReference>
<dbReference type="KEGG" id="abaw:D5400_17400"/>
<organism evidence="3 4">
    <name type="scientific">Georhizobium profundi</name>
    <dbReference type="NCBI Taxonomy" id="2341112"/>
    <lineage>
        <taxon>Bacteria</taxon>
        <taxon>Pseudomonadati</taxon>
        <taxon>Pseudomonadota</taxon>
        <taxon>Alphaproteobacteria</taxon>
        <taxon>Hyphomicrobiales</taxon>
        <taxon>Rhizobiaceae</taxon>
        <taxon>Georhizobium</taxon>
    </lineage>
</organism>
<dbReference type="PANTHER" id="PTHR44757">
    <property type="entry name" value="DIGUANYLATE CYCLASE DGCP"/>
    <property type="match status" value="1"/>
</dbReference>
<evidence type="ECO:0000259" key="2">
    <source>
        <dbReference type="PROSITE" id="PS50887"/>
    </source>
</evidence>
<dbReference type="SUPFAM" id="SSF141868">
    <property type="entry name" value="EAL domain-like"/>
    <property type="match status" value="1"/>
</dbReference>
<dbReference type="InterPro" id="IPR052155">
    <property type="entry name" value="Biofilm_reg_signaling"/>
</dbReference>
<protein>
    <submittedName>
        <fullName evidence="3">Bifunctional diguanylate cyclase/phosphodiesterase</fullName>
    </submittedName>
</protein>
<dbReference type="EMBL" id="CP032509">
    <property type="protein sequence ID" value="AZN72818.1"/>
    <property type="molecule type" value="Genomic_DNA"/>
</dbReference>
<dbReference type="SMART" id="SM00052">
    <property type="entry name" value="EAL"/>
    <property type="match status" value="1"/>
</dbReference>
<dbReference type="InterPro" id="IPR029787">
    <property type="entry name" value="Nucleotide_cyclase"/>
</dbReference>
<dbReference type="InterPro" id="IPR000160">
    <property type="entry name" value="GGDEF_dom"/>
</dbReference>
<evidence type="ECO:0000259" key="1">
    <source>
        <dbReference type="PROSITE" id="PS50883"/>
    </source>
</evidence>
<reference evidence="3 4" key="1">
    <citation type="submission" date="2018-09" db="EMBL/GenBank/DDBJ databases">
        <title>Marinorhizobium profundi gen. nov., sp. nov., isolated from a deep-sea sediment sample from the New Britain Trench and proposal of Marinorhizobiaceae fam. nov. in the order Rhizobiales of the class Alphaproteobacteria.</title>
        <authorList>
            <person name="Cao J."/>
        </authorList>
    </citation>
    <scope>NUCLEOTIDE SEQUENCE [LARGE SCALE GENOMIC DNA]</scope>
    <source>
        <strain evidence="3 4">WS11</strain>
    </source>
</reference>
<dbReference type="SMART" id="SM00267">
    <property type="entry name" value="GGDEF"/>
    <property type="match status" value="1"/>
</dbReference>
<evidence type="ECO:0000313" key="3">
    <source>
        <dbReference type="EMBL" id="AZN72818.1"/>
    </source>
</evidence>
<dbReference type="Pfam" id="PF00990">
    <property type="entry name" value="GGDEF"/>
    <property type="match status" value="1"/>
</dbReference>
<sequence length="505" mass="55459">MGLIATIQRQSRRSYLVSQCSLVGALTATSAIALSADATGSIVATSAAAMAAVGFSMFTLHHARRGVYRKLEHAHIADGERQRMMESDVMTGALARRHFMECLDQAVRRTDVPVTLMLIDIDHFKQLNDTLGHPAGDAALVHLSNCLRHQFKTGQVGRLGGDEFAILFFGTSEAEIARQTALLLQLVAKPFRHAGHDIALSVSIGTATSIDRAHDASGLFQNADLALYASKSAGRGRATTFEESMLQDRRRVRYLQRELRAAIYLDHLELHYQPVVDAQKQVKGFEALVRWRHPVRGLIPPIEFIPVAESSTLIDLLGEWVFTRACQDLARLGHLNVSINVSGEQLKRDNLVAMTERVLQQTGCAPQRIVYEITETAATDATPDVLRRLNKLRAMGIRLALDDFGTGHCGFNYLKTLPIDVIKIDRSYISNLGKDRLAQVLVSALTEVGRIQGISVVAEGVETDEDFQLAKAAGCDRFQGYAIARPQPLEQIDLSRIGGMLAEAS</sequence>
<dbReference type="CDD" id="cd01948">
    <property type="entry name" value="EAL"/>
    <property type="match status" value="1"/>
</dbReference>
<dbReference type="Gene3D" id="3.30.70.270">
    <property type="match status" value="1"/>
</dbReference>
<keyword evidence="4" id="KW-1185">Reference proteome</keyword>
<dbReference type="PANTHER" id="PTHR44757:SF2">
    <property type="entry name" value="BIOFILM ARCHITECTURE MAINTENANCE PROTEIN MBAA"/>
    <property type="match status" value="1"/>
</dbReference>
<dbReference type="OrthoDB" id="9814202at2"/>
<dbReference type="PROSITE" id="PS50883">
    <property type="entry name" value="EAL"/>
    <property type="match status" value="1"/>
</dbReference>
<dbReference type="NCBIfam" id="TIGR00254">
    <property type="entry name" value="GGDEF"/>
    <property type="match status" value="1"/>
</dbReference>
<dbReference type="Pfam" id="PF00563">
    <property type="entry name" value="EAL"/>
    <property type="match status" value="1"/>
</dbReference>
<dbReference type="InterPro" id="IPR001633">
    <property type="entry name" value="EAL_dom"/>
</dbReference>
<dbReference type="RefSeq" id="WP_126011147.1">
    <property type="nucleotide sequence ID" value="NZ_CP032509.1"/>
</dbReference>
<feature type="domain" description="EAL" evidence="1">
    <location>
        <begin position="252"/>
        <end position="500"/>
    </location>
</feature>
<evidence type="ECO:0000313" key="4">
    <source>
        <dbReference type="Proteomes" id="UP000268192"/>
    </source>
</evidence>
<dbReference type="Gene3D" id="3.20.20.450">
    <property type="entry name" value="EAL domain"/>
    <property type="match status" value="1"/>
</dbReference>
<dbReference type="PROSITE" id="PS50887">
    <property type="entry name" value="GGDEF"/>
    <property type="match status" value="1"/>
</dbReference>
<dbReference type="SUPFAM" id="SSF55073">
    <property type="entry name" value="Nucleotide cyclase"/>
    <property type="match status" value="1"/>
</dbReference>